<evidence type="ECO:0000256" key="8">
    <source>
        <dbReference type="ARBA" id="ARBA00023315"/>
    </source>
</evidence>
<proteinExistence type="inferred from homology"/>
<organism evidence="10">
    <name type="scientific">bioreactor metagenome</name>
    <dbReference type="NCBI Taxonomy" id="1076179"/>
    <lineage>
        <taxon>unclassified sequences</taxon>
        <taxon>metagenomes</taxon>
        <taxon>ecological metagenomes</taxon>
    </lineage>
</organism>
<evidence type="ECO:0000256" key="2">
    <source>
        <dbReference type="ARBA" id="ARBA00010323"/>
    </source>
</evidence>
<dbReference type="AlphaFoldDB" id="A0A645BI99"/>
<comment type="similarity">
    <text evidence="2">Belongs to the membrane-bound acyltransferase family.</text>
</comment>
<feature type="transmembrane region" description="Helical" evidence="9">
    <location>
        <begin position="21"/>
        <end position="39"/>
    </location>
</feature>
<evidence type="ECO:0000313" key="10">
    <source>
        <dbReference type="EMBL" id="MPM64906.1"/>
    </source>
</evidence>
<evidence type="ECO:0000256" key="1">
    <source>
        <dbReference type="ARBA" id="ARBA00004651"/>
    </source>
</evidence>
<dbReference type="EMBL" id="VSSQ01020221">
    <property type="protein sequence ID" value="MPM64906.1"/>
    <property type="molecule type" value="Genomic_DNA"/>
</dbReference>
<protein>
    <recommendedName>
        <fullName evidence="11">Peptidoglycan O-acetyltransferase</fullName>
    </recommendedName>
</protein>
<keyword evidence="7 9" id="KW-0472">Membrane</keyword>
<keyword evidence="8" id="KW-0012">Acyltransferase</keyword>
<dbReference type="GO" id="GO:0016746">
    <property type="term" value="F:acyltransferase activity"/>
    <property type="evidence" value="ECO:0007669"/>
    <property type="project" value="UniProtKB-KW"/>
</dbReference>
<dbReference type="InterPro" id="IPR028362">
    <property type="entry name" value="AlgI"/>
</dbReference>
<feature type="transmembrane region" description="Helical" evidence="9">
    <location>
        <begin position="375"/>
        <end position="397"/>
    </location>
</feature>
<sequence>MLGWLLTSEREQRSFHFTWPTVVLLVVTVLGLAASRFFLKAGILTPSRPPQLQWVALALIVSATLFLLIARSQSKKPWVFTLMIVGLLTLFAFLKFPQLTLWASQGLRSLAGQKPELATATDLRWLGFSYIAFRLIHTLRDRQMGRLSGASLQEYLIYMLFFPAFTAGPIDRVERFIKDLRAPYAPQAVDLGEGGERLLVGLFKKFVLADALSMLALSTQNAAQIRSVGYLWGMVYAYAFMIFFDFSGYTDIAIGLGRWLGIRLPENFNHPYLKPNLTQFWNNWHMTLTTWFRAYFFNPFTRALRGGKKPLPVPLVIFITQLSTMLLIGLWHGMTLNFVFWGLWHGLGMFVHNRWAEFMKPRSAALEAKPALQKALTVVSTFFTFNYVALGWVWFALPSLTLSMHVLGGLFGAAL</sequence>
<feature type="transmembrane region" description="Helical" evidence="9">
    <location>
        <begin position="77"/>
        <end position="97"/>
    </location>
</feature>
<comment type="subcellular location">
    <subcellularLocation>
        <location evidence="1">Cell membrane</location>
        <topology evidence="1">Multi-pass membrane protein</topology>
    </subcellularLocation>
</comment>
<evidence type="ECO:0008006" key="11">
    <source>
        <dbReference type="Google" id="ProtNLM"/>
    </source>
</evidence>
<keyword evidence="6 9" id="KW-1133">Transmembrane helix</keyword>
<dbReference type="InterPro" id="IPR051085">
    <property type="entry name" value="MB_O-acyltransferase"/>
</dbReference>
<keyword evidence="5 9" id="KW-0812">Transmembrane</keyword>
<keyword evidence="4" id="KW-0808">Transferase</keyword>
<feature type="transmembrane region" description="Helical" evidence="9">
    <location>
        <begin position="310"/>
        <end position="332"/>
    </location>
</feature>
<dbReference type="InterPro" id="IPR004299">
    <property type="entry name" value="MBOAT_fam"/>
</dbReference>
<feature type="transmembrane region" description="Helical" evidence="9">
    <location>
        <begin position="51"/>
        <end position="70"/>
    </location>
</feature>
<comment type="caution">
    <text evidence="10">The sequence shown here is derived from an EMBL/GenBank/DDBJ whole genome shotgun (WGS) entry which is preliminary data.</text>
</comment>
<dbReference type="PIRSF" id="PIRSF500217">
    <property type="entry name" value="AlgI"/>
    <property type="match status" value="1"/>
</dbReference>
<dbReference type="GO" id="GO:0042121">
    <property type="term" value="P:alginic acid biosynthetic process"/>
    <property type="evidence" value="ECO:0007669"/>
    <property type="project" value="InterPro"/>
</dbReference>
<dbReference type="PANTHER" id="PTHR13285:SF23">
    <property type="entry name" value="TEICHOIC ACID D-ALANYLTRANSFERASE"/>
    <property type="match status" value="1"/>
</dbReference>
<evidence type="ECO:0000256" key="6">
    <source>
        <dbReference type="ARBA" id="ARBA00022989"/>
    </source>
</evidence>
<evidence type="ECO:0000256" key="9">
    <source>
        <dbReference type="SAM" id="Phobius"/>
    </source>
</evidence>
<dbReference type="PIRSF" id="PIRSF016636">
    <property type="entry name" value="AlgI_DltB"/>
    <property type="match status" value="1"/>
</dbReference>
<evidence type="ECO:0000256" key="4">
    <source>
        <dbReference type="ARBA" id="ARBA00022679"/>
    </source>
</evidence>
<reference evidence="10" key="1">
    <citation type="submission" date="2019-08" db="EMBL/GenBank/DDBJ databases">
        <authorList>
            <person name="Kucharzyk K."/>
            <person name="Murdoch R.W."/>
            <person name="Higgins S."/>
            <person name="Loffler F."/>
        </authorList>
    </citation>
    <scope>NUCLEOTIDE SEQUENCE</scope>
</reference>
<dbReference type="Pfam" id="PF03062">
    <property type="entry name" value="MBOAT"/>
    <property type="match status" value="1"/>
</dbReference>
<dbReference type="GO" id="GO:0005886">
    <property type="term" value="C:plasma membrane"/>
    <property type="evidence" value="ECO:0007669"/>
    <property type="project" value="UniProtKB-SubCell"/>
</dbReference>
<feature type="transmembrane region" description="Helical" evidence="9">
    <location>
        <begin position="338"/>
        <end position="355"/>
    </location>
</feature>
<dbReference type="PANTHER" id="PTHR13285">
    <property type="entry name" value="ACYLTRANSFERASE"/>
    <property type="match status" value="1"/>
</dbReference>
<accession>A0A645BI99</accession>
<keyword evidence="3" id="KW-1003">Cell membrane</keyword>
<dbReference type="InterPro" id="IPR024194">
    <property type="entry name" value="Ac/AlaTfrase_AlgI/DltB"/>
</dbReference>
<evidence type="ECO:0000256" key="3">
    <source>
        <dbReference type="ARBA" id="ARBA00022475"/>
    </source>
</evidence>
<evidence type="ECO:0000256" key="7">
    <source>
        <dbReference type="ARBA" id="ARBA00023136"/>
    </source>
</evidence>
<name>A0A645BI99_9ZZZZ</name>
<gene>
    <name evidence="10" type="ORF">SDC9_111797</name>
</gene>
<evidence type="ECO:0000256" key="5">
    <source>
        <dbReference type="ARBA" id="ARBA00022692"/>
    </source>
</evidence>